<reference evidence="2 3" key="1">
    <citation type="submission" date="2018-08" db="EMBL/GenBank/DDBJ databases">
        <title>Sequencing the genomes of 1000 actinobacteria strains.</title>
        <authorList>
            <person name="Klenk H.-P."/>
        </authorList>
    </citation>
    <scope>NUCLEOTIDE SEQUENCE [LARGE SCALE GENOMIC DNA]</scope>
    <source>
        <strain evidence="2 3">DSM 44099</strain>
    </source>
</reference>
<sequence>MLWAGGVSWRVGDKSEITDVRFGRPRSRKISVAIAALIFLDLKGSLTKRATPPAIGSPRVGRHHRFAGRREQARSAHTATSSATPLHADGGRPRDAGSPPADQFDQSAAKANSLSGNGVPRGALAARMPPMRRWSSASAADRHQAIRGGCRARVGQGGERRHALTRSGERRGASGSASDAPWARCGPVGQCRPASHDGCFAARTVRFTAVSTGLARSAGPMGPVVRCGWRRGWPGSRGRLGRCGPGCGAVGGCVDGARAAGRADAAPRAVRLAARLAGLARSAGPMRSGLRCGWRLCRRGSRGRPGPMRPVVRCGWRGSRGRLGRCGPLCGAVGNWLDGACAVGGGRCAAGPPGSATAEVPQRRPTNGLCPPDRDRDRGR</sequence>
<proteinExistence type="predicted"/>
<accession>A0A3D9ZYU2</accession>
<comment type="caution">
    <text evidence="2">The sequence shown here is derived from an EMBL/GenBank/DDBJ whole genome shotgun (WGS) entry which is preliminary data.</text>
</comment>
<dbReference type="AlphaFoldDB" id="A0A3D9ZYU2"/>
<feature type="region of interest" description="Disordered" evidence="1">
    <location>
        <begin position="49"/>
        <end position="182"/>
    </location>
</feature>
<feature type="compositionally biased region" description="Polar residues" evidence="1">
    <location>
        <begin position="104"/>
        <end position="116"/>
    </location>
</feature>
<feature type="compositionally biased region" description="Low complexity" evidence="1">
    <location>
        <begin position="75"/>
        <end position="84"/>
    </location>
</feature>
<name>A0A3D9ZYU2_9ACTN</name>
<feature type="region of interest" description="Disordered" evidence="1">
    <location>
        <begin position="351"/>
        <end position="380"/>
    </location>
</feature>
<evidence type="ECO:0000313" key="3">
    <source>
        <dbReference type="Proteomes" id="UP000256913"/>
    </source>
</evidence>
<gene>
    <name evidence="2" type="ORF">DFJ67_8272</name>
</gene>
<evidence type="ECO:0000256" key="1">
    <source>
        <dbReference type="SAM" id="MobiDB-lite"/>
    </source>
</evidence>
<organism evidence="2 3">
    <name type="scientific">Asanoa ferruginea</name>
    <dbReference type="NCBI Taxonomy" id="53367"/>
    <lineage>
        <taxon>Bacteria</taxon>
        <taxon>Bacillati</taxon>
        <taxon>Actinomycetota</taxon>
        <taxon>Actinomycetes</taxon>
        <taxon>Micromonosporales</taxon>
        <taxon>Micromonosporaceae</taxon>
        <taxon>Asanoa</taxon>
    </lineage>
</organism>
<feature type="compositionally biased region" description="Basic and acidic residues" evidence="1">
    <location>
        <begin position="158"/>
        <end position="172"/>
    </location>
</feature>
<dbReference type="Proteomes" id="UP000256913">
    <property type="component" value="Unassembled WGS sequence"/>
</dbReference>
<protein>
    <submittedName>
        <fullName evidence="2">Uncharacterized protein</fullName>
    </submittedName>
</protein>
<evidence type="ECO:0000313" key="2">
    <source>
        <dbReference type="EMBL" id="REG02180.1"/>
    </source>
</evidence>
<keyword evidence="3" id="KW-1185">Reference proteome</keyword>
<dbReference type="EMBL" id="QUMQ01000001">
    <property type="protein sequence ID" value="REG02180.1"/>
    <property type="molecule type" value="Genomic_DNA"/>
</dbReference>